<protein>
    <submittedName>
        <fullName evidence="1">Uncharacterized protein</fullName>
    </submittedName>
</protein>
<dbReference type="PROSITE" id="PS51257">
    <property type="entry name" value="PROKAR_LIPOPROTEIN"/>
    <property type="match status" value="1"/>
</dbReference>
<dbReference type="RefSeq" id="WP_271427174.1">
    <property type="nucleotide sequence ID" value="NZ_JAQIPB010000002.1"/>
</dbReference>
<comment type="caution">
    <text evidence="1">The sequence shown here is derived from an EMBL/GenBank/DDBJ whole genome shotgun (WGS) entry which is preliminary data.</text>
</comment>
<dbReference type="EMBL" id="JAQIPB010000002">
    <property type="protein sequence ID" value="MDA7415932.1"/>
    <property type="molecule type" value="Genomic_DNA"/>
</dbReference>
<dbReference type="AlphaFoldDB" id="A0AAE3N8T7"/>
<organism evidence="1 2">
    <name type="scientific">Xenophilus arseniciresistens</name>
    <dbReference type="NCBI Taxonomy" id="1283306"/>
    <lineage>
        <taxon>Bacteria</taxon>
        <taxon>Pseudomonadati</taxon>
        <taxon>Pseudomonadota</taxon>
        <taxon>Betaproteobacteria</taxon>
        <taxon>Burkholderiales</taxon>
        <taxon>Comamonadaceae</taxon>
        <taxon>Xenophilus</taxon>
    </lineage>
</organism>
<dbReference type="Proteomes" id="UP001212602">
    <property type="component" value="Unassembled WGS sequence"/>
</dbReference>
<evidence type="ECO:0000313" key="2">
    <source>
        <dbReference type="Proteomes" id="UP001212602"/>
    </source>
</evidence>
<evidence type="ECO:0000313" key="1">
    <source>
        <dbReference type="EMBL" id="MDA7415932.1"/>
    </source>
</evidence>
<sequence length="40" mass="3995">MRRADWLGALGLSTACAAALPLWLDPGLAAAALALLSLCG</sequence>
<reference evidence="1" key="1">
    <citation type="submission" date="2023-01" db="EMBL/GenBank/DDBJ databases">
        <title>Xenophilus mangrovi sp. nov., isolated from soil of Mangrove nature reserve.</title>
        <authorList>
            <person name="Xu S."/>
            <person name="Liu Z."/>
            <person name="Xu Y."/>
        </authorList>
    </citation>
    <scope>NUCLEOTIDE SEQUENCE</scope>
    <source>
        <strain evidence="1">YW8</strain>
    </source>
</reference>
<proteinExistence type="predicted"/>
<gene>
    <name evidence="1" type="ORF">PGB34_06100</name>
</gene>
<accession>A0AAE3N8T7</accession>
<keyword evidence="2" id="KW-1185">Reference proteome</keyword>
<name>A0AAE3N8T7_9BURK</name>